<keyword evidence="2" id="KW-1185">Reference proteome</keyword>
<dbReference type="EMBL" id="SJSK01000005">
    <property type="protein sequence ID" value="TCC88778.1"/>
    <property type="molecule type" value="Genomic_DNA"/>
</dbReference>
<reference evidence="1 2" key="1">
    <citation type="submission" date="2019-02" db="EMBL/GenBank/DDBJ databases">
        <title>Pedobacter sp. RP-1-13 sp. nov., isolated from Arctic soil.</title>
        <authorList>
            <person name="Dahal R.H."/>
        </authorList>
    </citation>
    <scope>NUCLEOTIDE SEQUENCE [LARGE SCALE GENOMIC DNA]</scope>
    <source>
        <strain evidence="1 2">RP-1-13</strain>
    </source>
</reference>
<evidence type="ECO:0000313" key="2">
    <source>
        <dbReference type="Proteomes" id="UP000292884"/>
    </source>
</evidence>
<evidence type="ECO:0000313" key="1">
    <source>
        <dbReference type="EMBL" id="TCC88778.1"/>
    </source>
</evidence>
<dbReference type="AlphaFoldDB" id="A0A4R0MPM2"/>
<dbReference type="Proteomes" id="UP000292884">
    <property type="component" value="Unassembled WGS sequence"/>
</dbReference>
<name>A0A4R0MPM2_9SPHI</name>
<dbReference type="RefSeq" id="WP_131554833.1">
    <property type="nucleotide sequence ID" value="NZ_SJSK01000005.1"/>
</dbReference>
<dbReference type="OrthoDB" id="2567774at2"/>
<protein>
    <submittedName>
        <fullName evidence="1">Uncharacterized protein</fullName>
    </submittedName>
</protein>
<sequence length="529" mass="60187">MAPKTDTQTEAQLIPENGSVVVIDDQPTEALPIVKALSKKGIATTYYQGNVKEDLPETPVQNVRLLFLDLQIIETNDEHQIAKSIINVLLKVISEKNGPYLLVIWSKKFNTYSEAVKNEIYKHDHLIPACIVNFDKASCLESKQIPSIENDAFIDKLNDLLEGQIHDEDIETVISAVTGALKEEYTTEYEAKPDAIEIIEKQLKTELEKAGAFHLFVIWENLVKKAAARMVYEVSTLIDNNEHWEINARNVLKRMGIARVGQNQVSEDVLIQEAINTLNISLVDNVEHEMKGIKIPNHISLQNDIVYIDMVGTDNFSLKLSSTESEILKNNISVKKAVNQVKLRNGFNADTKMNADDKKSSLQVLEKYHLLPPSLNTKLHIELSPSQELIPGNIYLNPEEKKKEQYIGSFLKKMSGKVEEYFLIDLEVSPICDYAQQKWKRSRTLPGLMYPKKYEDDARGGAHIYPVAPSFNIDELEYKLIFDYHLFNALDKANAKKREVKYRLKRELLLDIIAQLSSHVNRPGISFIE</sequence>
<gene>
    <name evidence="1" type="ORF">EZ428_19305</name>
</gene>
<comment type="caution">
    <text evidence="1">The sequence shown here is derived from an EMBL/GenBank/DDBJ whole genome shotgun (WGS) entry which is preliminary data.</text>
</comment>
<accession>A0A4R0MPM2</accession>
<organism evidence="1 2">
    <name type="scientific">Pedobacter frigiditerrae</name>
    <dbReference type="NCBI Taxonomy" id="2530452"/>
    <lineage>
        <taxon>Bacteria</taxon>
        <taxon>Pseudomonadati</taxon>
        <taxon>Bacteroidota</taxon>
        <taxon>Sphingobacteriia</taxon>
        <taxon>Sphingobacteriales</taxon>
        <taxon>Sphingobacteriaceae</taxon>
        <taxon>Pedobacter</taxon>
    </lineage>
</organism>
<proteinExistence type="predicted"/>